<dbReference type="Proteomes" id="UP001066276">
    <property type="component" value="Chromosome 3_2"/>
</dbReference>
<evidence type="ECO:0000313" key="2">
    <source>
        <dbReference type="Proteomes" id="UP001066276"/>
    </source>
</evidence>
<gene>
    <name evidence="1" type="ORF">NDU88_003117</name>
</gene>
<proteinExistence type="predicted"/>
<name>A0AAV7TMI8_PLEWA</name>
<evidence type="ECO:0000313" key="1">
    <source>
        <dbReference type="EMBL" id="KAJ1177865.1"/>
    </source>
</evidence>
<protein>
    <submittedName>
        <fullName evidence="1">Uncharacterized protein</fullName>
    </submittedName>
</protein>
<reference evidence="1" key="1">
    <citation type="journal article" date="2022" name="bioRxiv">
        <title>Sequencing and chromosome-scale assembly of the giantPleurodeles waltlgenome.</title>
        <authorList>
            <person name="Brown T."/>
            <person name="Elewa A."/>
            <person name="Iarovenko S."/>
            <person name="Subramanian E."/>
            <person name="Araus A.J."/>
            <person name="Petzold A."/>
            <person name="Susuki M."/>
            <person name="Suzuki K.-i.T."/>
            <person name="Hayashi T."/>
            <person name="Toyoda A."/>
            <person name="Oliveira C."/>
            <person name="Osipova E."/>
            <person name="Leigh N.D."/>
            <person name="Simon A."/>
            <person name="Yun M.H."/>
        </authorList>
    </citation>
    <scope>NUCLEOTIDE SEQUENCE</scope>
    <source>
        <strain evidence="1">20211129_DDA</strain>
        <tissue evidence="1">Liver</tissue>
    </source>
</reference>
<keyword evidence="2" id="KW-1185">Reference proteome</keyword>
<accession>A0AAV7TMI8</accession>
<dbReference type="EMBL" id="JANPWB010000006">
    <property type="protein sequence ID" value="KAJ1177865.1"/>
    <property type="molecule type" value="Genomic_DNA"/>
</dbReference>
<sequence>MVERSSMGLQRVPHGVANLVQNLELNYEDNSLKDGEIVKEEMLGPYAPQWRFKECMWERRHLNPTSSAVLKVPVTAVAQYFDMQMTQQWLPLVEFQASEWAPTLSLCKIIKPNTVVGSVMESLGVDAGCGLEHEEARLQEGRYVKDMGVVTDEERRTAIAFQKTEVTRVVGGMEVGVNPGSVND</sequence>
<organism evidence="1 2">
    <name type="scientific">Pleurodeles waltl</name>
    <name type="common">Iberian ribbed newt</name>
    <dbReference type="NCBI Taxonomy" id="8319"/>
    <lineage>
        <taxon>Eukaryota</taxon>
        <taxon>Metazoa</taxon>
        <taxon>Chordata</taxon>
        <taxon>Craniata</taxon>
        <taxon>Vertebrata</taxon>
        <taxon>Euteleostomi</taxon>
        <taxon>Amphibia</taxon>
        <taxon>Batrachia</taxon>
        <taxon>Caudata</taxon>
        <taxon>Salamandroidea</taxon>
        <taxon>Salamandridae</taxon>
        <taxon>Pleurodelinae</taxon>
        <taxon>Pleurodeles</taxon>
    </lineage>
</organism>
<dbReference type="AlphaFoldDB" id="A0AAV7TMI8"/>
<comment type="caution">
    <text evidence="1">The sequence shown here is derived from an EMBL/GenBank/DDBJ whole genome shotgun (WGS) entry which is preliminary data.</text>
</comment>